<feature type="compositionally biased region" description="Low complexity" evidence="3">
    <location>
        <begin position="281"/>
        <end position="300"/>
    </location>
</feature>
<dbReference type="Proteomes" id="UP001205105">
    <property type="component" value="Unassembled WGS sequence"/>
</dbReference>
<dbReference type="GO" id="GO:0000712">
    <property type="term" value="P:resolution of meiotic recombination intermediates"/>
    <property type="evidence" value="ECO:0007669"/>
    <property type="project" value="TreeGrafter"/>
</dbReference>
<dbReference type="Pfam" id="PF08585">
    <property type="entry name" value="RMI1_N_C"/>
    <property type="match status" value="1"/>
</dbReference>
<comment type="similarity">
    <text evidence="1">Belongs to the RMI1 family.</text>
</comment>
<feature type="compositionally biased region" description="Low complexity" evidence="3">
    <location>
        <begin position="429"/>
        <end position="444"/>
    </location>
</feature>
<dbReference type="EMBL" id="JADXDR010000055">
    <property type="protein sequence ID" value="KAI7842146.1"/>
    <property type="molecule type" value="Genomic_DNA"/>
</dbReference>
<keyword evidence="8" id="KW-1185">Reference proteome</keyword>
<feature type="compositionally biased region" description="Low complexity" evidence="3">
    <location>
        <begin position="543"/>
        <end position="557"/>
    </location>
</feature>
<dbReference type="InterPro" id="IPR049363">
    <property type="entry name" value="RMI1_N"/>
</dbReference>
<dbReference type="GO" id="GO:0031422">
    <property type="term" value="C:RecQ family helicase-topoisomerase III complex"/>
    <property type="evidence" value="ECO:0007669"/>
    <property type="project" value="TreeGrafter"/>
</dbReference>
<dbReference type="AlphaFoldDB" id="A0AAD5DTT2"/>
<reference evidence="7" key="1">
    <citation type="submission" date="2020-11" db="EMBL/GenBank/DDBJ databases">
        <title>Chlorella ohadii genome sequencing and assembly.</title>
        <authorList>
            <person name="Murik O."/>
            <person name="Treves H."/>
            <person name="Kedem I."/>
            <person name="Shotland Y."/>
            <person name="Kaplan A."/>
        </authorList>
    </citation>
    <scope>NUCLEOTIDE SEQUENCE</scope>
    <source>
        <strain evidence="7">1</strain>
    </source>
</reference>
<feature type="domain" description="RMI1 N-terminal" evidence="6">
    <location>
        <begin position="17"/>
        <end position="58"/>
    </location>
</feature>
<dbReference type="PANTHER" id="PTHR14790">
    <property type="entry name" value="RECQ-MEDIATED GENOME INSTABILITY PROTEIN 1 RMI1"/>
    <property type="match status" value="1"/>
</dbReference>
<sequence>MDPLEDELARLGARAAPQWLAACVNFLQGARPGFGGAPLSAQAKAVLQQLLAADLNQCGAPSLPPGVQGLHDTTLPGKLLLQVDEVFNIGAAVRERYSGNDGGQRCLKLLLTDGVQQVAAVEYRHTPALHSAMPAGCKLVVQGAAVRRGMLLLTPQCCAVLGGGVPRLEDARRRMVAHWTQPAVGRRGPPPTMAQATAEATRAALLQQQQQEQQQQQQQQPQRRRPEVGQQLMAQRQQQDCAPQRISGGAAAGAAAPLHDHNGGAGPSGGAKRSRLALSKAPTQAAADPAPADFGFAEPPQQQPGTRPNGPVRVQPAAPNQLAQRLRQATGGAAAGGAAAAAAAACGMQGAGTDDDPICLDGAEEEQQGQPNSSDAAAAEGDVAMAAADDGDEGWADEAAAPDGAHLDPWEQGYEAAEDEEQLPDADQLDGAGWQDGDGWQAADDWQDGEDGGEEAMEEDAAADDCEQQGQVDAAAEAAAPAEDDDGCWGDKEDAAEGAAPCPAVPAAAARQPAPAQAAAGARLAGKRRSSGSAVEVPRAVSQRQRQQQQQQQQQQQLDGLDGGSQPMRHAKPLQRSPKQPAQQPRKAQAAAATPVGEASTISSTLGLADLTVQPPCDRSHQAPRVPTAVAAAPQQPARQPQRQQQQQQAQQQASPSVLGALAVPELEALSPSLLGAAPTLAEVMYSKPATAVLEAAAPAAAAVAVGGDARACGSSGRTVPRVPALRGAPQRPGPASGRGLRLLSVSAPAAAAARPAATPKPRAMEAAAPAPVAPAVSDDDMPSFALLDDLSPARPQLGAAPAAAASQDEPFTYLLQLQRRATSAGPASFPLSARIFGTIRGITGKLGFTNPLTGQPEYTMDLEVEDGSLLVPARLGAQFMREFFDVEPQEFQALLADPDRKLEGVELAKGLQQLLSSYSGLIEVELAGPGQPLLVRNIGQEMREDEVAALQRRAGGG</sequence>
<feature type="compositionally biased region" description="Low complexity" evidence="3">
    <location>
        <begin position="468"/>
        <end position="481"/>
    </location>
</feature>
<feature type="domain" description="RecQ-mediated genome instability protein 1 C-terminal OB-fold" evidence="5">
    <location>
        <begin position="810"/>
        <end position="954"/>
    </location>
</feature>
<dbReference type="Pfam" id="PF16099">
    <property type="entry name" value="RMI1_C"/>
    <property type="match status" value="1"/>
</dbReference>
<name>A0AAD5DTT2_9CHLO</name>
<organism evidence="7 8">
    <name type="scientific">Chlorella ohadii</name>
    <dbReference type="NCBI Taxonomy" id="2649997"/>
    <lineage>
        <taxon>Eukaryota</taxon>
        <taxon>Viridiplantae</taxon>
        <taxon>Chlorophyta</taxon>
        <taxon>core chlorophytes</taxon>
        <taxon>Trebouxiophyceae</taxon>
        <taxon>Chlorellales</taxon>
        <taxon>Chlorellaceae</taxon>
        <taxon>Chlorella clade</taxon>
        <taxon>Chlorella</taxon>
    </lineage>
</organism>
<evidence type="ECO:0000256" key="1">
    <source>
        <dbReference type="ARBA" id="ARBA00006395"/>
    </source>
</evidence>
<evidence type="ECO:0000259" key="4">
    <source>
        <dbReference type="Pfam" id="PF08585"/>
    </source>
</evidence>
<feature type="compositionally biased region" description="Low complexity" evidence="3">
    <location>
        <begin position="194"/>
        <end position="221"/>
    </location>
</feature>
<feature type="compositionally biased region" description="Acidic residues" evidence="3">
    <location>
        <begin position="445"/>
        <end position="467"/>
    </location>
</feature>
<accession>A0AAD5DTT2</accession>
<evidence type="ECO:0000313" key="7">
    <source>
        <dbReference type="EMBL" id="KAI7842146.1"/>
    </source>
</evidence>
<dbReference type="Pfam" id="PF21000">
    <property type="entry name" value="RMI1_N_N"/>
    <property type="match status" value="1"/>
</dbReference>
<comment type="caution">
    <text evidence="7">The sequence shown here is derived from an EMBL/GenBank/DDBJ whole genome shotgun (WGS) entry which is preliminary data.</text>
</comment>
<feature type="compositionally biased region" description="Acidic residues" evidence="3">
    <location>
        <begin position="416"/>
        <end position="428"/>
    </location>
</feature>
<feature type="compositionally biased region" description="Low complexity" evidence="3">
    <location>
        <begin position="575"/>
        <end position="593"/>
    </location>
</feature>
<feature type="region of interest" description="Disordered" evidence="3">
    <location>
        <begin position="179"/>
        <end position="315"/>
    </location>
</feature>
<evidence type="ECO:0000256" key="3">
    <source>
        <dbReference type="SAM" id="MobiDB-lite"/>
    </source>
</evidence>
<feature type="compositionally biased region" description="Low complexity" evidence="3">
    <location>
        <begin position="623"/>
        <end position="654"/>
    </location>
</feature>
<dbReference type="InterPro" id="IPR013894">
    <property type="entry name" value="RMI1_OB"/>
</dbReference>
<protein>
    <recommendedName>
        <fullName evidence="2">RecQ-mediated genome instability protein 1</fullName>
    </recommendedName>
</protein>
<evidence type="ECO:0000259" key="5">
    <source>
        <dbReference type="Pfam" id="PF16099"/>
    </source>
</evidence>
<evidence type="ECO:0000259" key="6">
    <source>
        <dbReference type="Pfam" id="PF21000"/>
    </source>
</evidence>
<gene>
    <name evidence="7" type="ORF">COHA_004170</name>
</gene>
<dbReference type="InterPro" id="IPR032199">
    <property type="entry name" value="RMI1_C"/>
</dbReference>
<dbReference type="SMART" id="SM01161">
    <property type="entry name" value="DUF1767"/>
    <property type="match status" value="1"/>
</dbReference>
<feature type="compositionally biased region" description="Polar residues" evidence="3">
    <location>
        <begin position="232"/>
        <end position="241"/>
    </location>
</feature>
<dbReference type="GO" id="GO:0000166">
    <property type="term" value="F:nucleotide binding"/>
    <property type="evidence" value="ECO:0007669"/>
    <property type="project" value="InterPro"/>
</dbReference>
<feature type="compositionally biased region" description="Low complexity" evidence="3">
    <location>
        <begin position="497"/>
        <end position="524"/>
    </location>
</feature>
<feature type="region of interest" description="Disordered" evidence="3">
    <location>
        <begin position="717"/>
        <end position="740"/>
    </location>
</feature>
<feature type="compositionally biased region" description="Acidic residues" evidence="3">
    <location>
        <begin position="356"/>
        <end position="367"/>
    </location>
</feature>
<evidence type="ECO:0000313" key="8">
    <source>
        <dbReference type="Proteomes" id="UP001205105"/>
    </source>
</evidence>
<feature type="domain" description="RecQ mediated genome instability protein 1 OB-fold" evidence="4">
    <location>
        <begin position="64"/>
        <end position="173"/>
    </location>
</feature>
<feature type="region of interest" description="Disordered" evidence="3">
    <location>
        <begin position="356"/>
        <end position="657"/>
    </location>
</feature>
<feature type="compositionally biased region" description="Low complexity" evidence="3">
    <location>
        <begin position="375"/>
        <end position="388"/>
    </location>
</feature>
<dbReference type="InterPro" id="IPR042470">
    <property type="entry name" value="RMI1_N_C_sf"/>
</dbReference>
<dbReference type="PANTHER" id="PTHR14790:SF15">
    <property type="entry name" value="RECQ-MEDIATED GENOME INSTABILITY PROTEIN 1"/>
    <property type="match status" value="1"/>
</dbReference>
<dbReference type="GO" id="GO:0016604">
    <property type="term" value="C:nuclear body"/>
    <property type="evidence" value="ECO:0007669"/>
    <property type="project" value="TreeGrafter"/>
</dbReference>
<dbReference type="Gene3D" id="2.40.50.770">
    <property type="entry name" value="RecQ-mediated genome instability protein Rmi1, C-terminal domain"/>
    <property type="match status" value="1"/>
</dbReference>
<dbReference type="GO" id="GO:0000724">
    <property type="term" value="P:double-strand break repair via homologous recombination"/>
    <property type="evidence" value="ECO:0007669"/>
    <property type="project" value="TreeGrafter"/>
</dbReference>
<evidence type="ECO:0000256" key="2">
    <source>
        <dbReference type="ARBA" id="ARBA00018987"/>
    </source>
</evidence>
<proteinExistence type="inferred from homology"/>